<dbReference type="PANTHER" id="PTHR31350:SF27">
    <property type="entry name" value="HEMIMETHYLATED DNA-BINDING DOMAIN-CONTAINING PROTEIN"/>
    <property type="match status" value="1"/>
</dbReference>
<feature type="region of interest" description="Disordered" evidence="1">
    <location>
        <begin position="532"/>
        <end position="552"/>
    </location>
</feature>
<dbReference type="InterPro" id="IPR036623">
    <property type="entry name" value="Hemimethylated_DNA-bd_sf"/>
</dbReference>
<evidence type="ECO:0000256" key="1">
    <source>
        <dbReference type="SAM" id="MobiDB-lite"/>
    </source>
</evidence>
<evidence type="ECO:0000259" key="2">
    <source>
        <dbReference type="PROSITE" id="PS50181"/>
    </source>
</evidence>
<protein>
    <recommendedName>
        <fullName evidence="2">F-box domain-containing protein</fullName>
    </recommendedName>
</protein>
<reference evidence="3" key="1">
    <citation type="submission" date="2015-01" db="EMBL/GenBank/DDBJ databases">
        <authorList>
            <person name="Durling Mikael"/>
        </authorList>
    </citation>
    <scope>NUCLEOTIDE SEQUENCE</scope>
</reference>
<dbReference type="EMBL" id="CDPU01000005">
    <property type="protein sequence ID" value="CEO46784.1"/>
    <property type="molecule type" value="Genomic_DNA"/>
</dbReference>
<dbReference type="SMART" id="SM00992">
    <property type="entry name" value="YccV-like"/>
    <property type="match status" value="1"/>
</dbReference>
<dbReference type="SUPFAM" id="SSF81383">
    <property type="entry name" value="F-box domain"/>
    <property type="match status" value="1"/>
</dbReference>
<dbReference type="PROSITE" id="PS50181">
    <property type="entry name" value="FBOX"/>
    <property type="match status" value="1"/>
</dbReference>
<dbReference type="Pfam" id="PF12937">
    <property type="entry name" value="F-box-like"/>
    <property type="match status" value="1"/>
</dbReference>
<organism evidence="3">
    <name type="scientific">Bionectria ochroleuca</name>
    <name type="common">Gliocladium roseum</name>
    <dbReference type="NCBI Taxonomy" id="29856"/>
    <lineage>
        <taxon>Eukaryota</taxon>
        <taxon>Fungi</taxon>
        <taxon>Dikarya</taxon>
        <taxon>Ascomycota</taxon>
        <taxon>Pezizomycotina</taxon>
        <taxon>Sordariomycetes</taxon>
        <taxon>Hypocreomycetidae</taxon>
        <taxon>Hypocreales</taxon>
        <taxon>Bionectriaceae</taxon>
        <taxon>Clonostachys</taxon>
    </lineage>
</organism>
<dbReference type="SUPFAM" id="SSF141255">
    <property type="entry name" value="YccV-like"/>
    <property type="match status" value="1"/>
</dbReference>
<evidence type="ECO:0000313" key="3">
    <source>
        <dbReference type="EMBL" id="CEO46784.1"/>
    </source>
</evidence>
<gene>
    <name evidence="3" type="ORF">BN869_000002839_1</name>
</gene>
<dbReference type="AlphaFoldDB" id="A0A0B7JPA4"/>
<dbReference type="InterPro" id="IPR011722">
    <property type="entry name" value="Hemimethylated_DNA-bd_dom"/>
</dbReference>
<dbReference type="PANTHER" id="PTHR31350">
    <property type="entry name" value="SI:DKEY-261L7.2"/>
    <property type="match status" value="1"/>
</dbReference>
<dbReference type="Pfam" id="PF13369">
    <property type="entry name" value="Transglut_core2"/>
    <property type="match status" value="1"/>
</dbReference>
<dbReference type="InterPro" id="IPR032698">
    <property type="entry name" value="SirB1_N"/>
</dbReference>
<dbReference type="Gene3D" id="2.30.30.390">
    <property type="entry name" value="Hemimethylated DNA-binding domain"/>
    <property type="match status" value="1"/>
</dbReference>
<name>A0A0B7JPA4_BIOOC</name>
<proteinExistence type="predicted"/>
<dbReference type="GO" id="GO:0003677">
    <property type="term" value="F:DNA binding"/>
    <property type="evidence" value="ECO:0007669"/>
    <property type="project" value="InterPro"/>
</dbReference>
<feature type="domain" description="F-box" evidence="2">
    <location>
        <begin position="1"/>
        <end position="47"/>
    </location>
</feature>
<accession>A0A0B7JPA4</accession>
<dbReference type="Pfam" id="PF08755">
    <property type="entry name" value="YccV-like"/>
    <property type="match status" value="1"/>
</dbReference>
<dbReference type="InterPro" id="IPR001810">
    <property type="entry name" value="F-box_dom"/>
</dbReference>
<sequence>MSLNQLPDEIIRHILFCLSPLDTLHGVGLTCRHLARLSKEGLLWRFHCIQTFKYWHPSHNFRALLRLSAHRTDWNTLFILRYNQNKQISRLLNGIIRTKVGRLKRFEWITKFGYDAKDFLLEHCDADDSFEDVLARRYFAHAALDAIHRHIAVEQWVYLKTVESESDTHNPLELEKALGAFDMFVLHGQPGDIDDITHCLGALTARFCATHPQMHEWTTRQKALALNRWIRARNLTGLRHPERDYRNLRNCLIGQALQHEDHESIPIISSAIYCSMAQRIGLDARCNAFPTHIHVVVSPAPGRDLDDKRVAEATEPGKRMYLDPHGNDDEVPEQELRHLLASFGSENWRGAMDPTPTSSTVIRTANNIRSSYQTFMRQRDRDGETDLTRLLHGSGPVNVNACYYASLWAMLIMVSTSSADWEEMYDDFIDQFCRHWPEDLWLVEKYVVPLYTRFATTRRRRFPPRRIYPAGSDVDDAWRVVRYTQECDNLPPSVFRRSEGGNEDVPFEIGQVFRHRRYGWVGVITGWTLIPGNPRRTEGSDEPDSDLESGRPTGKTYFTYIRSTSAAQGVVIAEENVELIDDPELVLGTPFIYAGKFFKRFDPETCRFISNLKEQYPDD</sequence>
<dbReference type="Gene3D" id="1.20.1280.50">
    <property type="match status" value="1"/>
</dbReference>
<dbReference type="InterPro" id="IPR036047">
    <property type="entry name" value="F-box-like_dom_sf"/>
</dbReference>